<dbReference type="RefSeq" id="WP_065108679.1">
    <property type="nucleotide sequence ID" value="NZ_CANMJJ010000002.1"/>
</dbReference>
<accession>A0ABN4YJB9</accession>
<keyword evidence="1" id="KW-0732">Signal</keyword>
<dbReference type="Proteomes" id="UP000191820">
    <property type="component" value="Chromosome"/>
</dbReference>
<name>A0ABN4YJB9_9GAMM</name>
<gene>
    <name evidence="2" type="ORF">SJ2017_3215</name>
</gene>
<evidence type="ECO:0000256" key="1">
    <source>
        <dbReference type="SAM" id="SignalP"/>
    </source>
</evidence>
<evidence type="ECO:0000313" key="3">
    <source>
        <dbReference type="Proteomes" id="UP000191820"/>
    </source>
</evidence>
<feature type="signal peptide" evidence="1">
    <location>
        <begin position="1"/>
        <end position="27"/>
    </location>
</feature>
<evidence type="ECO:0000313" key="2">
    <source>
        <dbReference type="EMBL" id="ARD23480.1"/>
    </source>
</evidence>
<proteinExistence type="predicted"/>
<reference evidence="2 3" key="1">
    <citation type="submission" date="2017-03" db="EMBL/GenBank/DDBJ databases">
        <title>Genome sequencing of Shewanella japonica KCTC 22435.</title>
        <authorList>
            <person name="Kim K.M."/>
        </authorList>
    </citation>
    <scope>NUCLEOTIDE SEQUENCE [LARGE SCALE GENOMIC DNA]</scope>
    <source>
        <strain evidence="2 3">KCTC 22435</strain>
    </source>
</reference>
<feature type="chain" id="PRO_5045744797" description="Lipoprotein" evidence="1">
    <location>
        <begin position="28"/>
        <end position="152"/>
    </location>
</feature>
<keyword evidence="3" id="KW-1185">Reference proteome</keyword>
<organism evidence="2 3">
    <name type="scientific">Shewanella japonica</name>
    <dbReference type="NCBI Taxonomy" id="93973"/>
    <lineage>
        <taxon>Bacteria</taxon>
        <taxon>Pseudomonadati</taxon>
        <taxon>Pseudomonadota</taxon>
        <taxon>Gammaproteobacteria</taxon>
        <taxon>Alteromonadales</taxon>
        <taxon>Shewanellaceae</taxon>
        <taxon>Shewanella</taxon>
    </lineage>
</organism>
<sequence length="152" mass="15129">MNTKAQTALSGAALAMAMAGLSGQVVAGESDTSPVTAGETDLVHCYDVNICKGHNDCGTADNACKGQASCEGTGFVAMPSKACSDVGGKIKDDWVGKITKADLVHCYGVNVCKGHNDCKGADNACGGKASCKGTGFVNTTAKSCADIGGKTG</sequence>
<evidence type="ECO:0008006" key="4">
    <source>
        <dbReference type="Google" id="ProtNLM"/>
    </source>
</evidence>
<protein>
    <recommendedName>
        <fullName evidence="4">Lipoprotein</fullName>
    </recommendedName>
</protein>
<dbReference type="EMBL" id="CP020472">
    <property type="protein sequence ID" value="ARD23480.1"/>
    <property type="molecule type" value="Genomic_DNA"/>
</dbReference>